<feature type="region of interest" description="Disordered" evidence="1">
    <location>
        <begin position="60"/>
        <end position="79"/>
    </location>
</feature>
<dbReference type="AlphaFoldDB" id="A0AA87ZTG2"/>
<reference evidence="2" key="1">
    <citation type="submission" date="2023-07" db="EMBL/GenBank/DDBJ databases">
        <title>draft genome sequence of fig (Ficus carica).</title>
        <authorList>
            <person name="Takahashi T."/>
            <person name="Nishimura K."/>
        </authorList>
    </citation>
    <scope>NUCLEOTIDE SEQUENCE</scope>
</reference>
<organism evidence="2 3">
    <name type="scientific">Ficus carica</name>
    <name type="common">Common fig</name>
    <dbReference type="NCBI Taxonomy" id="3494"/>
    <lineage>
        <taxon>Eukaryota</taxon>
        <taxon>Viridiplantae</taxon>
        <taxon>Streptophyta</taxon>
        <taxon>Embryophyta</taxon>
        <taxon>Tracheophyta</taxon>
        <taxon>Spermatophyta</taxon>
        <taxon>Magnoliopsida</taxon>
        <taxon>eudicotyledons</taxon>
        <taxon>Gunneridae</taxon>
        <taxon>Pentapetalae</taxon>
        <taxon>rosids</taxon>
        <taxon>fabids</taxon>
        <taxon>Rosales</taxon>
        <taxon>Moraceae</taxon>
        <taxon>Ficeae</taxon>
        <taxon>Ficus</taxon>
    </lineage>
</organism>
<comment type="caution">
    <text evidence="2">The sequence shown here is derived from an EMBL/GenBank/DDBJ whole genome shotgun (WGS) entry which is preliminary data.</text>
</comment>
<evidence type="ECO:0000313" key="2">
    <source>
        <dbReference type="EMBL" id="GMN32848.1"/>
    </source>
</evidence>
<name>A0AA87ZTG2_FICCA</name>
<dbReference type="EMBL" id="BTGU01000003">
    <property type="protein sequence ID" value="GMN32848.1"/>
    <property type="molecule type" value="Genomic_DNA"/>
</dbReference>
<gene>
    <name evidence="2" type="ORF">TIFTF001_003863</name>
</gene>
<accession>A0AA87ZTG2</accession>
<keyword evidence="3" id="KW-1185">Reference proteome</keyword>
<evidence type="ECO:0000256" key="1">
    <source>
        <dbReference type="SAM" id="MobiDB-lite"/>
    </source>
</evidence>
<evidence type="ECO:0000313" key="3">
    <source>
        <dbReference type="Proteomes" id="UP001187192"/>
    </source>
</evidence>
<dbReference type="Proteomes" id="UP001187192">
    <property type="component" value="Unassembled WGS sequence"/>
</dbReference>
<proteinExistence type="predicted"/>
<dbReference type="PANTHER" id="PTHR35110">
    <property type="entry name" value="EXPRESSED PROTEIN"/>
    <property type="match status" value="1"/>
</dbReference>
<dbReference type="PANTHER" id="PTHR35110:SF1">
    <property type="entry name" value="EXPRESSED PROTEIN"/>
    <property type="match status" value="1"/>
</dbReference>
<sequence length="178" mass="19051">MSGVSISSLTLRNAVLHLLTWSIFPSSSPPSLLLSEPEPLRCAVCVFPLPWPGLVESGLGPKEKAQTPEKVGTWGWGKGRGRKVNEGKARMLGNLFGRIRGAASHGIVGGATATANTAVRNMSGSGGRKRAENVRKINPRMSPQEASSIARSLYDLLNLHGPLSISHAWLHAQSNRQK</sequence>
<protein>
    <submittedName>
        <fullName evidence="2">Uncharacterized protein</fullName>
    </submittedName>
</protein>